<dbReference type="AlphaFoldDB" id="A0A5P2HCE6"/>
<protein>
    <submittedName>
        <fullName evidence="1">Uncharacterized protein</fullName>
    </submittedName>
</protein>
<evidence type="ECO:0000313" key="1">
    <source>
        <dbReference type="EMBL" id="QET05841.1"/>
    </source>
</evidence>
<dbReference type="Proteomes" id="UP000322822">
    <property type="component" value="Chromosome 2"/>
</dbReference>
<dbReference type="EMBL" id="CP044067">
    <property type="protein sequence ID" value="QET05841.1"/>
    <property type="molecule type" value="Genomic_DNA"/>
</dbReference>
<accession>A0A5P2HCE6</accession>
<gene>
    <name evidence="1" type="ORF">FOB72_28210</name>
</gene>
<sequence>MNVQPDSVTLKEAYLAMYEFLVELYQRTQSDELGSLLGDLSLLPDGTTADPAAWGDWLRCIERARGGGVDVTLVLPPPH</sequence>
<evidence type="ECO:0000313" key="2">
    <source>
        <dbReference type="Proteomes" id="UP000322822"/>
    </source>
</evidence>
<dbReference type="OrthoDB" id="4350944at2"/>
<organism evidence="1 2">
    <name type="scientific">Cupriavidus pauculus</name>
    <dbReference type="NCBI Taxonomy" id="82633"/>
    <lineage>
        <taxon>Bacteria</taxon>
        <taxon>Pseudomonadati</taxon>
        <taxon>Pseudomonadota</taxon>
        <taxon>Betaproteobacteria</taxon>
        <taxon>Burkholderiales</taxon>
        <taxon>Burkholderiaceae</taxon>
        <taxon>Cupriavidus</taxon>
    </lineage>
</organism>
<proteinExistence type="predicted"/>
<reference evidence="1 2" key="1">
    <citation type="submission" date="2019-09" db="EMBL/GenBank/DDBJ databases">
        <title>FDA dAtabase for Regulatory Grade micrObial Sequences (FDA-ARGOS): Supporting development and validation of Infectious Disease Dx tests.</title>
        <authorList>
            <person name="Sciortino C."/>
            <person name="Tallon L."/>
            <person name="Sadzewicz L."/>
            <person name="Vavikolanu K."/>
            <person name="Mehta A."/>
            <person name="Aluvathingal J."/>
            <person name="Nadendla S."/>
            <person name="Nandy P."/>
            <person name="Geyer C."/>
            <person name="Yan Y."/>
            <person name="Sichtig H."/>
        </authorList>
    </citation>
    <scope>NUCLEOTIDE SEQUENCE [LARGE SCALE GENOMIC DNA]</scope>
    <source>
        <strain evidence="1 2">FDAARGOS_664</strain>
    </source>
</reference>
<name>A0A5P2HCE6_9BURK</name>